<dbReference type="STRING" id="29542.A6070_04225"/>
<dbReference type="EC" id="3.6.1.7" evidence="2 4"/>
<gene>
    <name evidence="7" type="ORF">A7E75_10220</name>
</gene>
<dbReference type="EMBL" id="CP015518">
    <property type="protein sequence ID" value="APG25352.1"/>
    <property type="molecule type" value="Genomic_DNA"/>
</dbReference>
<name>A0A1L3GHD7_SYNAC</name>
<dbReference type="PANTHER" id="PTHR47268:SF4">
    <property type="entry name" value="ACYLPHOSPHATASE"/>
    <property type="match status" value="1"/>
</dbReference>
<dbReference type="PROSITE" id="PS00151">
    <property type="entry name" value="ACYLPHOSPHATASE_2"/>
    <property type="match status" value="1"/>
</dbReference>
<evidence type="ECO:0000256" key="2">
    <source>
        <dbReference type="ARBA" id="ARBA00012150"/>
    </source>
</evidence>
<evidence type="ECO:0000256" key="1">
    <source>
        <dbReference type="ARBA" id="ARBA00005614"/>
    </source>
</evidence>
<sequence length="92" mass="10305">MKVMRVTVKIQGRVQAVGFRHFTLKTALRLGLTGWVRNLPDGGVEAVAEGTREQLDEWLAVLQEGPPASRVEGMSIHRQPADGSFDRFEVRF</sequence>
<keyword evidence="8" id="KW-1185">Reference proteome</keyword>
<dbReference type="InterPro" id="IPR001792">
    <property type="entry name" value="Acylphosphatase-like_dom"/>
</dbReference>
<dbReference type="PRINTS" id="PR00112">
    <property type="entry name" value="ACYLPHPHTASE"/>
</dbReference>
<dbReference type="InterPro" id="IPR036046">
    <property type="entry name" value="Acylphosphatase-like_dom_sf"/>
</dbReference>
<dbReference type="InterPro" id="IPR017968">
    <property type="entry name" value="Acylphosphatase_CS"/>
</dbReference>
<evidence type="ECO:0000256" key="4">
    <source>
        <dbReference type="PROSITE-ProRule" id="PRU00520"/>
    </source>
</evidence>
<evidence type="ECO:0000259" key="6">
    <source>
        <dbReference type="PROSITE" id="PS51160"/>
    </source>
</evidence>
<feature type="active site" evidence="4">
    <location>
        <position position="38"/>
    </location>
</feature>
<dbReference type="KEGG" id="pace:A6070_04225"/>
<proteinExistence type="inferred from homology"/>
<dbReference type="SUPFAM" id="SSF54975">
    <property type="entry name" value="Acylphosphatase/BLUF domain-like"/>
    <property type="match status" value="1"/>
</dbReference>
<dbReference type="Pfam" id="PF00708">
    <property type="entry name" value="Acylphosphatase"/>
    <property type="match status" value="1"/>
</dbReference>
<reference evidence="7 8" key="1">
    <citation type="journal article" date="2017" name="Genome Announc.">
        <title>Complete Genome Sequences of Two Acetylene-Fermenting Pelobacter acetylenicus Strains.</title>
        <authorList>
            <person name="Sutton J.M."/>
            <person name="Baesman S.M."/>
            <person name="Fierst J.L."/>
            <person name="Poret-Peterson A.T."/>
            <person name="Oremland R.S."/>
            <person name="Dunlap D.S."/>
            <person name="Akob D.M."/>
        </authorList>
    </citation>
    <scope>NUCLEOTIDE SEQUENCE [LARGE SCALE GENOMIC DNA]</scope>
    <source>
        <strain evidence="7 8">DSM 3247</strain>
    </source>
</reference>
<dbReference type="RefSeq" id="WP_072287203.1">
    <property type="nucleotide sequence ID" value="NZ_CP015455.1"/>
</dbReference>
<keyword evidence="4" id="KW-0378">Hydrolase</keyword>
<dbReference type="AlphaFoldDB" id="A0A1L3GHD7"/>
<dbReference type="PANTHER" id="PTHR47268">
    <property type="entry name" value="ACYLPHOSPHATASE"/>
    <property type="match status" value="1"/>
</dbReference>
<evidence type="ECO:0000256" key="3">
    <source>
        <dbReference type="ARBA" id="ARBA00047645"/>
    </source>
</evidence>
<protein>
    <recommendedName>
        <fullName evidence="2 4">acylphosphatase</fullName>
        <ecNumber evidence="2 4">3.6.1.7</ecNumber>
    </recommendedName>
</protein>
<accession>A0A1L3GHD7</accession>
<dbReference type="Proteomes" id="UP000182264">
    <property type="component" value="Chromosome"/>
</dbReference>
<dbReference type="InterPro" id="IPR020456">
    <property type="entry name" value="Acylphosphatase"/>
</dbReference>
<organism evidence="7 8">
    <name type="scientific">Syntrophotalea acetylenica</name>
    <name type="common">Pelobacter acetylenicus</name>
    <dbReference type="NCBI Taxonomy" id="29542"/>
    <lineage>
        <taxon>Bacteria</taxon>
        <taxon>Pseudomonadati</taxon>
        <taxon>Thermodesulfobacteriota</taxon>
        <taxon>Desulfuromonadia</taxon>
        <taxon>Desulfuromonadales</taxon>
        <taxon>Syntrophotaleaceae</taxon>
        <taxon>Syntrophotalea</taxon>
    </lineage>
</organism>
<dbReference type="OrthoDB" id="9808093at2"/>
<feature type="domain" description="Acylphosphatase-like" evidence="6">
    <location>
        <begin position="5"/>
        <end position="92"/>
    </location>
</feature>
<comment type="similarity">
    <text evidence="1 5">Belongs to the acylphosphatase family.</text>
</comment>
<dbReference type="Gene3D" id="3.30.70.100">
    <property type="match status" value="1"/>
</dbReference>
<feature type="active site" evidence="4">
    <location>
        <position position="20"/>
    </location>
</feature>
<dbReference type="GO" id="GO:0003998">
    <property type="term" value="F:acylphosphatase activity"/>
    <property type="evidence" value="ECO:0007669"/>
    <property type="project" value="UniProtKB-EC"/>
</dbReference>
<evidence type="ECO:0000313" key="8">
    <source>
        <dbReference type="Proteomes" id="UP000182264"/>
    </source>
</evidence>
<evidence type="ECO:0000256" key="5">
    <source>
        <dbReference type="RuleBase" id="RU004168"/>
    </source>
</evidence>
<dbReference type="PROSITE" id="PS51160">
    <property type="entry name" value="ACYLPHOSPHATASE_3"/>
    <property type="match status" value="1"/>
</dbReference>
<evidence type="ECO:0000313" key="7">
    <source>
        <dbReference type="EMBL" id="APG25352.1"/>
    </source>
</evidence>
<comment type="catalytic activity">
    <reaction evidence="3 4">
        <text>an acyl phosphate + H2O = a carboxylate + phosphate + H(+)</text>
        <dbReference type="Rhea" id="RHEA:14965"/>
        <dbReference type="ChEBI" id="CHEBI:15377"/>
        <dbReference type="ChEBI" id="CHEBI:15378"/>
        <dbReference type="ChEBI" id="CHEBI:29067"/>
        <dbReference type="ChEBI" id="CHEBI:43474"/>
        <dbReference type="ChEBI" id="CHEBI:59918"/>
        <dbReference type="EC" id="3.6.1.7"/>
    </reaction>
</comment>